<dbReference type="EMBL" id="BAAAND010000001">
    <property type="protein sequence ID" value="GAA1567707.1"/>
    <property type="molecule type" value="Genomic_DNA"/>
</dbReference>
<accession>A0ABN2CZU3</accession>
<dbReference type="Proteomes" id="UP001500190">
    <property type="component" value="Unassembled WGS sequence"/>
</dbReference>
<organism evidence="1 2">
    <name type="scientific">Kribbella karoonensis</name>
    <dbReference type="NCBI Taxonomy" id="324851"/>
    <lineage>
        <taxon>Bacteria</taxon>
        <taxon>Bacillati</taxon>
        <taxon>Actinomycetota</taxon>
        <taxon>Actinomycetes</taxon>
        <taxon>Propionibacteriales</taxon>
        <taxon>Kribbellaceae</taxon>
        <taxon>Kribbella</taxon>
    </lineage>
</organism>
<evidence type="ECO:0000313" key="1">
    <source>
        <dbReference type="EMBL" id="GAA1567707.1"/>
    </source>
</evidence>
<gene>
    <name evidence="1" type="ORF">GCM10009742_06900</name>
</gene>
<protein>
    <submittedName>
        <fullName evidence="1">Uncharacterized protein</fullName>
    </submittedName>
</protein>
<proteinExistence type="predicted"/>
<keyword evidence="2" id="KW-1185">Reference proteome</keyword>
<comment type="caution">
    <text evidence="1">The sequence shown here is derived from an EMBL/GenBank/DDBJ whole genome shotgun (WGS) entry which is preliminary data.</text>
</comment>
<name>A0ABN2CZU3_9ACTN</name>
<sequence length="157" mass="16536">MVDVLEAVVAQAQEVAGHRLPQLLFRRFGEPAVGALLAEHRFDVAVGQIGPGGEDDGVRRVEDLFGVVLEPLAEVVRQLLLTFRCGDDVEVGRLDVTCLLVASAGVVPIVGVRSGLVLTAAIARLVRKGPVAAVTPERYDYGICCQLGALAAVGEPE</sequence>
<evidence type="ECO:0000313" key="2">
    <source>
        <dbReference type="Proteomes" id="UP001500190"/>
    </source>
</evidence>
<reference evidence="2" key="1">
    <citation type="journal article" date="2019" name="Int. J. Syst. Evol. Microbiol.">
        <title>The Global Catalogue of Microorganisms (GCM) 10K type strain sequencing project: providing services to taxonomists for standard genome sequencing and annotation.</title>
        <authorList>
            <consortium name="The Broad Institute Genomics Platform"/>
            <consortium name="The Broad Institute Genome Sequencing Center for Infectious Disease"/>
            <person name="Wu L."/>
            <person name="Ma J."/>
        </authorList>
    </citation>
    <scope>NUCLEOTIDE SEQUENCE [LARGE SCALE GENOMIC DNA]</scope>
    <source>
        <strain evidence="2">JCM 14304</strain>
    </source>
</reference>